<feature type="domain" description="3-hydroxyacyl-CoA dehydrogenase NAD binding" evidence="4">
    <location>
        <begin position="6"/>
        <end position="181"/>
    </location>
</feature>
<dbReference type="EMBL" id="JACHBU010000010">
    <property type="protein sequence ID" value="MBB6510765.1"/>
    <property type="molecule type" value="Genomic_DNA"/>
</dbReference>
<dbReference type="PANTHER" id="PTHR48075:SF1">
    <property type="entry name" value="LAMBDA-CRYSTALLIN HOMOLOG"/>
    <property type="match status" value="1"/>
</dbReference>
<reference evidence="5 6" key="1">
    <citation type="submission" date="2020-08" db="EMBL/GenBank/DDBJ databases">
        <title>The Agave Microbiome: Exploring the role of microbial communities in plant adaptations to desert environments.</title>
        <authorList>
            <person name="Partida-Martinez L.P."/>
        </authorList>
    </citation>
    <scope>NUCLEOTIDE SEQUENCE [LARGE SCALE GENOMIC DNA]</scope>
    <source>
        <strain evidence="5 6">AS3.12</strain>
    </source>
</reference>
<dbReference type="SUPFAM" id="SSF51735">
    <property type="entry name" value="NAD(P)-binding Rossmann-fold domains"/>
    <property type="match status" value="1"/>
</dbReference>
<dbReference type="Pfam" id="PF02737">
    <property type="entry name" value="3HCDH_N"/>
    <property type="match status" value="1"/>
</dbReference>
<gene>
    <name evidence="5" type="ORF">F4695_004157</name>
</gene>
<dbReference type="GO" id="GO:0006631">
    <property type="term" value="P:fatty acid metabolic process"/>
    <property type="evidence" value="ECO:0007669"/>
    <property type="project" value="InterPro"/>
</dbReference>
<protein>
    <submittedName>
        <fullName evidence="5">3-hydroxyacyl-CoA dehydrogenase</fullName>
    </submittedName>
</protein>
<evidence type="ECO:0000256" key="2">
    <source>
        <dbReference type="ARBA" id="ARBA00023002"/>
    </source>
</evidence>
<name>A0A7X0JP62_9HYPH</name>
<dbReference type="InterPro" id="IPR036291">
    <property type="entry name" value="NAD(P)-bd_dom_sf"/>
</dbReference>
<dbReference type="InterPro" id="IPR006176">
    <property type="entry name" value="3-OHacyl-CoA_DH_NAD-bd"/>
</dbReference>
<evidence type="ECO:0000313" key="6">
    <source>
        <dbReference type="Proteomes" id="UP000585437"/>
    </source>
</evidence>
<dbReference type="NCBIfam" id="NF004783">
    <property type="entry name" value="PRK06129.1"/>
    <property type="match status" value="1"/>
</dbReference>
<dbReference type="InterPro" id="IPR006180">
    <property type="entry name" value="3-OHacyl-CoA_DH_CS"/>
</dbReference>
<dbReference type="InterPro" id="IPR008927">
    <property type="entry name" value="6-PGluconate_DH-like_C_sf"/>
</dbReference>
<keyword evidence="2" id="KW-0560">Oxidoreductase</keyword>
<dbReference type="GO" id="GO:0050104">
    <property type="term" value="F:L-gulonate 3-dehydrogenase activity"/>
    <property type="evidence" value="ECO:0007669"/>
    <property type="project" value="TreeGrafter"/>
</dbReference>
<dbReference type="RefSeq" id="WP_062577807.1">
    <property type="nucleotide sequence ID" value="NZ_JACHBU010000010.1"/>
</dbReference>
<evidence type="ECO:0000256" key="1">
    <source>
        <dbReference type="ARBA" id="ARBA00009463"/>
    </source>
</evidence>
<dbReference type="Gene3D" id="3.40.50.720">
    <property type="entry name" value="NAD(P)-binding Rossmann-like Domain"/>
    <property type="match status" value="1"/>
</dbReference>
<dbReference type="PROSITE" id="PS00067">
    <property type="entry name" value="3HCDH"/>
    <property type="match status" value="1"/>
</dbReference>
<dbReference type="Pfam" id="PF00725">
    <property type="entry name" value="3HCDH"/>
    <property type="match status" value="1"/>
</dbReference>
<evidence type="ECO:0000259" key="3">
    <source>
        <dbReference type="Pfam" id="PF00725"/>
    </source>
</evidence>
<dbReference type="Gene3D" id="1.10.1040.10">
    <property type="entry name" value="N-(1-d-carboxylethyl)-l-norvaline Dehydrogenase, domain 2"/>
    <property type="match status" value="1"/>
</dbReference>
<keyword evidence="6" id="KW-1185">Reference proteome</keyword>
<organism evidence="5 6">
    <name type="scientific">Rhizobium soli</name>
    <dbReference type="NCBI Taxonomy" id="424798"/>
    <lineage>
        <taxon>Bacteria</taxon>
        <taxon>Pseudomonadati</taxon>
        <taxon>Pseudomonadota</taxon>
        <taxon>Alphaproteobacteria</taxon>
        <taxon>Hyphomicrobiales</taxon>
        <taxon>Rhizobiaceae</taxon>
        <taxon>Rhizobium/Agrobacterium group</taxon>
        <taxon>Rhizobium</taxon>
    </lineage>
</organism>
<accession>A0A7X0JP62</accession>
<dbReference type="PANTHER" id="PTHR48075">
    <property type="entry name" value="3-HYDROXYACYL-COA DEHYDROGENASE FAMILY PROTEIN"/>
    <property type="match status" value="1"/>
</dbReference>
<evidence type="ECO:0000259" key="4">
    <source>
        <dbReference type="Pfam" id="PF02737"/>
    </source>
</evidence>
<dbReference type="InterPro" id="IPR013328">
    <property type="entry name" value="6PGD_dom2"/>
</dbReference>
<comment type="similarity">
    <text evidence="1">Belongs to the 3-hydroxyacyl-CoA dehydrogenase family.</text>
</comment>
<dbReference type="GO" id="GO:0070403">
    <property type="term" value="F:NAD+ binding"/>
    <property type="evidence" value="ECO:0007669"/>
    <property type="project" value="InterPro"/>
</dbReference>
<dbReference type="AlphaFoldDB" id="A0A7X0JP62"/>
<dbReference type="Proteomes" id="UP000585437">
    <property type="component" value="Unassembled WGS sequence"/>
</dbReference>
<sequence length="312" mass="33841">MNAIRNVAIVGAGLVGQGWAIVFARAGMDVTVYDARENAEAVIGAQIDKAVGDLAAGGLCGDVSLVLSRIRFARSLSEAVSGCDYVQESAFERIDVKREVSLAIDAVLPAHAIVGSSTSGFPGSAFYEECGNRERLMVVHPVNPPHLVPLVEIVPTPWTAPQAASRVRRLMEDVGQSAVSLSREIPGFVLNRLQGALLDEAFALFAEGYATAEDIDRTVRDGLGLRWSFMGPFETIDLNAPKGLADYAERLGPMYAGFADQRRADRGWAPDAVTRADAERRELLAEQDLDARRSWRDEMLMRIVRAKQAVAD</sequence>
<comment type="caution">
    <text evidence="5">The sequence shown here is derived from an EMBL/GenBank/DDBJ whole genome shotgun (WGS) entry which is preliminary data.</text>
</comment>
<dbReference type="SUPFAM" id="SSF48179">
    <property type="entry name" value="6-phosphogluconate dehydrogenase C-terminal domain-like"/>
    <property type="match status" value="1"/>
</dbReference>
<evidence type="ECO:0000313" key="5">
    <source>
        <dbReference type="EMBL" id="MBB6510765.1"/>
    </source>
</evidence>
<dbReference type="InterPro" id="IPR006108">
    <property type="entry name" value="3HC_DH_C"/>
</dbReference>
<feature type="domain" description="3-hydroxyacyl-CoA dehydrogenase C-terminal" evidence="3">
    <location>
        <begin position="187"/>
        <end position="254"/>
    </location>
</feature>
<proteinExistence type="inferred from homology"/>